<proteinExistence type="predicted"/>
<evidence type="ECO:0000313" key="1">
    <source>
        <dbReference type="EMBL" id="XBV87005.1"/>
    </source>
</evidence>
<reference evidence="1" key="1">
    <citation type="submission" date="2024-06" db="EMBL/GenBank/DDBJ databases">
        <title>Draft Genome Sequence of Deinococcus sonorensis Type Strain KR-87, a Biofilm Producing Representative of the Genus Deinococcus.</title>
        <authorList>
            <person name="Boren L.S."/>
            <person name="Grosso R.A."/>
            <person name="Hugenberg-Cox A.N."/>
            <person name="Hill J.T.E."/>
            <person name="Albert C.M."/>
            <person name="Tuohy J.M."/>
        </authorList>
    </citation>
    <scope>NUCLEOTIDE SEQUENCE</scope>
    <source>
        <strain evidence="1">KR-87</strain>
    </source>
</reference>
<sequence length="127" mass="14961">MVYAEHLPKKKLKELVDRIIKAEKMERQIAEAIMHFRISPYPDIVIHKRNRNDENAVIIEVKYKDDERGDEGREYDRAKIKAFTDSEQTHKYKCGVFLEVSSQEAIIEVYSKGQYVLTRSFQRGAQI</sequence>
<protein>
    <submittedName>
        <fullName evidence="1">Uncharacterized protein</fullName>
    </submittedName>
</protein>
<name>A0AAU7UET0_9DEIO</name>
<gene>
    <name evidence="1" type="ORF">ABOD76_12065</name>
</gene>
<dbReference type="AlphaFoldDB" id="A0AAU7UET0"/>
<organism evidence="1">
    <name type="scientific">Deinococcus sonorensis KR-87</name>
    <dbReference type="NCBI Taxonomy" id="694439"/>
    <lineage>
        <taxon>Bacteria</taxon>
        <taxon>Thermotogati</taxon>
        <taxon>Deinococcota</taxon>
        <taxon>Deinococci</taxon>
        <taxon>Deinococcales</taxon>
        <taxon>Deinococcaceae</taxon>
        <taxon>Deinococcus</taxon>
    </lineage>
</organism>
<accession>A0AAU7UET0</accession>
<dbReference type="RefSeq" id="WP_350245102.1">
    <property type="nucleotide sequence ID" value="NZ_CP158299.1"/>
</dbReference>
<dbReference type="KEGG" id="dsc:ABOD76_12065"/>
<dbReference type="EMBL" id="CP158299">
    <property type="protein sequence ID" value="XBV87005.1"/>
    <property type="molecule type" value="Genomic_DNA"/>
</dbReference>